<evidence type="ECO:0000256" key="1">
    <source>
        <dbReference type="SAM" id="MobiDB-lite"/>
    </source>
</evidence>
<feature type="region of interest" description="Disordered" evidence="1">
    <location>
        <begin position="23"/>
        <end position="130"/>
    </location>
</feature>
<comment type="caution">
    <text evidence="3">The sequence shown here is derived from an EMBL/GenBank/DDBJ whole genome shotgun (WGS) entry which is preliminary data.</text>
</comment>
<accession>A0A3M7Q1C5</accession>
<feature type="compositionally biased region" description="Polar residues" evidence="1">
    <location>
        <begin position="50"/>
        <end position="63"/>
    </location>
</feature>
<sequence>MNLKFLFYGFILLQLVFLSKSDNQKEKNEKKELKQLDPKGVSSSKDFKANDNNSQIDLQNNANLPKKPYGQNQKRFKERETQKGVKRKGTKKKSKLKRKQKKIRKGGKKDHKKRPKPNQKKIRQRRPLVG</sequence>
<gene>
    <name evidence="3" type="ORF">BpHYR1_011321</name>
</gene>
<dbReference type="Proteomes" id="UP000276133">
    <property type="component" value="Unassembled WGS sequence"/>
</dbReference>
<reference evidence="3 4" key="1">
    <citation type="journal article" date="2018" name="Sci. Rep.">
        <title>Genomic signatures of local adaptation to the degree of environmental predictability in rotifers.</title>
        <authorList>
            <person name="Franch-Gras L."/>
            <person name="Hahn C."/>
            <person name="Garcia-Roger E.M."/>
            <person name="Carmona M.J."/>
            <person name="Serra M."/>
            <person name="Gomez A."/>
        </authorList>
    </citation>
    <scope>NUCLEOTIDE SEQUENCE [LARGE SCALE GENOMIC DNA]</scope>
    <source>
        <strain evidence="3">HYR1</strain>
    </source>
</reference>
<protein>
    <submittedName>
        <fullName evidence="3">Uncharacterized protein</fullName>
    </submittedName>
</protein>
<name>A0A3M7Q1C5_BRAPC</name>
<feature type="signal peptide" evidence="2">
    <location>
        <begin position="1"/>
        <end position="21"/>
    </location>
</feature>
<keyword evidence="4" id="KW-1185">Reference proteome</keyword>
<organism evidence="3 4">
    <name type="scientific">Brachionus plicatilis</name>
    <name type="common">Marine rotifer</name>
    <name type="synonym">Brachionus muelleri</name>
    <dbReference type="NCBI Taxonomy" id="10195"/>
    <lineage>
        <taxon>Eukaryota</taxon>
        <taxon>Metazoa</taxon>
        <taxon>Spiralia</taxon>
        <taxon>Gnathifera</taxon>
        <taxon>Rotifera</taxon>
        <taxon>Eurotatoria</taxon>
        <taxon>Monogononta</taxon>
        <taxon>Pseudotrocha</taxon>
        <taxon>Ploima</taxon>
        <taxon>Brachionidae</taxon>
        <taxon>Brachionus</taxon>
    </lineage>
</organism>
<evidence type="ECO:0000313" key="4">
    <source>
        <dbReference type="Proteomes" id="UP000276133"/>
    </source>
</evidence>
<proteinExistence type="predicted"/>
<evidence type="ECO:0000313" key="3">
    <source>
        <dbReference type="EMBL" id="RNA05227.1"/>
    </source>
</evidence>
<feature type="compositionally biased region" description="Basic and acidic residues" evidence="1">
    <location>
        <begin position="23"/>
        <end position="37"/>
    </location>
</feature>
<feature type="chain" id="PRO_5018202675" evidence="2">
    <location>
        <begin position="22"/>
        <end position="130"/>
    </location>
</feature>
<evidence type="ECO:0000256" key="2">
    <source>
        <dbReference type="SAM" id="SignalP"/>
    </source>
</evidence>
<dbReference type="EMBL" id="REGN01007813">
    <property type="protein sequence ID" value="RNA05227.1"/>
    <property type="molecule type" value="Genomic_DNA"/>
</dbReference>
<keyword evidence="2" id="KW-0732">Signal</keyword>
<dbReference type="AlphaFoldDB" id="A0A3M7Q1C5"/>
<feature type="compositionally biased region" description="Basic residues" evidence="1">
    <location>
        <begin position="84"/>
        <end position="130"/>
    </location>
</feature>